<dbReference type="RefSeq" id="WP_419277554.1">
    <property type="nucleotide sequence ID" value="NZ_JBIMCP010000025.1"/>
</dbReference>
<dbReference type="Proteomes" id="UP000276980">
    <property type="component" value="Chromosome"/>
</dbReference>
<evidence type="ECO:0000313" key="3">
    <source>
        <dbReference type="Proteomes" id="UP000276980"/>
    </source>
</evidence>
<gene>
    <name evidence="2" type="ORF">CFH90_01085</name>
</gene>
<protein>
    <recommendedName>
        <fullName evidence="4">Lipoprotein</fullName>
    </recommendedName>
</protein>
<evidence type="ECO:0000313" key="2">
    <source>
        <dbReference type="EMBL" id="AZN62714.1"/>
    </source>
</evidence>
<keyword evidence="1" id="KW-0732">Signal</keyword>
<evidence type="ECO:0000256" key="1">
    <source>
        <dbReference type="SAM" id="SignalP"/>
    </source>
</evidence>
<feature type="signal peptide" evidence="1">
    <location>
        <begin position="1"/>
        <end position="21"/>
    </location>
</feature>
<organism evidence="2 3">
    <name type="scientific">Acinetobacter johnsonii</name>
    <dbReference type="NCBI Taxonomy" id="40214"/>
    <lineage>
        <taxon>Bacteria</taxon>
        <taxon>Pseudomonadati</taxon>
        <taxon>Pseudomonadota</taxon>
        <taxon>Gammaproteobacteria</taxon>
        <taxon>Moraxellales</taxon>
        <taxon>Moraxellaceae</taxon>
        <taxon>Acinetobacter</taxon>
    </lineage>
</organism>
<dbReference type="AlphaFoldDB" id="A0A3S9AGH7"/>
<proteinExistence type="predicted"/>
<name>A0A3S9AGH7_ACIJO</name>
<evidence type="ECO:0008006" key="4">
    <source>
        <dbReference type="Google" id="ProtNLM"/>
    </source>
</evidence>
<reference evidence="2 3" key="1">
    <citation type="submission" date="2017-06" db="EMBL/GenBank/DDBJ databases">
        <title>Complete Genome Sequence of the Carbazole-Degrading Bacterium Acinetobacter johnsonii IC001.</title>
        <authorList>
            <person name="Vejarano F."/>
            <person name="Suzuki-Minakuchi C."/>
            <person name="Ohtsubo Y."/>
            <person name="Tsuda M."/>
            <person name="Okada K."/>
            <person name="Nojiri H."/>
        </authorList>
    </citation>
    <scope>NUCLEOTIDE SEQUENCE [LARGE SCALE GENOMIC DNA]</scope>
    <source>
        <strain evidence="2 3">IC001</strain>
    </source>
</reference>
<accession>A0A3S9AGH7</accession>
<feature type="chain" id="PRO_5019246906" description="Lipoprotein" evidence="1">
    <location>
        <begin position="22"/>
        <end position="383"/>
    </location>
</feature>
<dbReference type="EMBL" id="CP022298">
    <property type="protein sequence ID" value="AZN62714.1"/>
    <property type="molecule type" value="Genomic_DNA"/>
</dbReference>
<sequence>MTTKLKCLSLCILLMGLNACSSQKQPENDSAVEGQTTESKEALQNVAETSAVIVPKAQISPDQSWEKIDEDVISTNLIYFYPEKMKSLNYKEPSKLADDLFFPANHEFIKKQLHLNKNQVLVIGMDGYSSYNNLLIDLSNDEYFKYANNLAINYIRAMQAPKVEPKQEFEKTQDYEKRIKQAQQNGKNNVIDYDVEVLERVLNSIVPDITADDSDNTYQYDADQELMTIHFKQKSRYSSAVVKSELLIKAQPDLAKTLAENFSRLKVGYVLTTKNNTLNLDGIFFYFIRYGNPDRQNNTSRFYLSPIIKPIAFKQKSAVNASWKTSDAVEEIETLPFKDLVTSPLWQFKFGLENYLSPETLLQKYVKPEAPKEPETFDYLGDG</sequence>